<comment type="caution">
    <text evidence="1">The sequence shown here is derived from an EMBL/GenBank/DDBJ whole genome shotgun (WGS) entry which is preliminary data.</text>
</comment>
<name>A0A418SXL6_9RHOB</name>
<sequence>MSTIVAGLAGCGGAGYVLISPRYDEETADRDSARNCLHGRCVIGDRVLGAVRFPSPDFPDTRNMQARP</sequence>
<dbReference type="AlphaFoldDB" id="A0A418SXL6"/>
<keyword evidence="2" id="KW-1185">Reference proteome</keyword>
<dbReference type="EMBL" id="QZCG01000005">
    <property type="protein sequence ID" value="RJE85709.1"/>
    <property type="molecule type" value="Genomic_DNA"/>
</dbReference>
<accession>A0A418SXL6</accession>
<organism evidence="1 2">
    <name type="scientific">Paracoccus onubensis</name>
    <dbReference type="NCBI Taxonomy" id="1675788"/>
    <lineage>
        <taxon>Bacteria</taxon>
        <taxon>Pseudomonadati</taxon>
        <taxon>Pseudomonadota</taxon>
        <taxon>Alphaproteobacteria</taxon>
        <taxon>Rhodobacterales</taxon>
        <taxon>Paracoccaceae</taxon>
        <taxon>Paracoccus</taxon>
    </lineage>
</organism>
<evidence type="ECO:0000313" key="1">
    <source>
        <dbReference type="EMBL" id="RJE85709.1"/>
    </source>
</evidence>
<gene>
    <name evidence="1" type="ORF">D3P04_08035</name>
</gene>
<dbReference type="Proteomes" id="UP000284202">
    <property type="component" value="Unassembled WGS sequence"/>
</dbReference>
<evidence type="ECO:0000313" key="2">
    <source>
        <dbReference type="Proteomes" id="UP000284202"/>
    </source>
</evidence>
<protein>
    <submittedName>
        <fullName evidence="1">Uncharacterized protein</fullName>
    </submittedName>
</protein>
<proteinExistence type="predicted"/>
<reference evidence="2" key="1">
    <citation type="submission" date="2018-09" db="EMBL/GenBank/DDBJ databases">
        <title>Acidovorax cavernicola nov. sp. isolated from Gruta de las Maravillas (Aracena, Spain).</title>
        <authorList>
            <person name="Jurado V."/>
            <person name="Gutierrez-Patricio S."/>
            <person name="Gonzalez-Pimentel J.L."/>
            <person name="Miller A.Z."/>
            <person name="Laiz L."/>
            <person name="Saiz-Jimenez C."/>
        </authorList>
    </citation>
    <scope>NUCLEOTIDE SEQUENCE [LARGE SCALE GENOMIC DNA]</scope>
    <source>
        <strain evidence="2">1011MAR3C25</strain>
    </source>
</reference>